<comment type="subcellular location">
    <subcellularLocation>
        <location evidence="1">Peroxisome</location>
    </subcellularLocation>
</comment>
<dbReference type="CDD" id="cd06558">
    <property type="entry name" value="crotonase-like"/>
    <property type="match status" value="1"/>
</dbReference>
<dbReference type="RefSeq" id="WP_045109416.1">
    <property type="nucleotide sequence ID" value="NZ_CAWQZC010000047.1"/>
</dbReference>
<comment type="similarity">
    <text evidence="3">Belongs to the enoyl-CoA hydratase/isomerase family.</text>
</comment>
<dbReference type="EMBL" id="FPLJ01000021">
    <property type="protein sequence ID" value="SGY84902.1"/>
    <property type="molecule type" value="Genomic_DNA"/>
</dbReference>
<reference evidence="9 11" key="2">
    <citation type="submission" date="2016-11" db="EMBL/GenBank/DDBJ databases">
        <authorList>
            <person name="Klemetsen T."/>
        </authorList>
    </citation>
    <scope>NUCLEOTIDE SEQUENCE [LARGE SCALE GENOMIC DNA]</scope>
    <source>
        <strain evidence="9">MT 2528</strain>
    </source>
</reference>
<keyword evidence="4" id="KW-0276">Fatty acid metabolism</keyword>
<dbReference type="SUPFAM" id="SSF52096">
    <property type="entry name" value="ClpP/crotonase"/>
    <property type="match status" value="1"/>
</dbReference>
<dbReference type="InterPro" id="IPR001753">
    <property type="entry name" value="Enoyl-CoA_hydra/iso"/>
</dbReference>
<evidence type="ECO:0000256" key="1">
    <source>
        <dbReference type="ARBA" id="ARBA00004275"/>
    </source>
</evidence>
<dbReference type="HOGENOM" id="CLU_009834_7_0_6"/>
<gene>
    <name evidence="9" type="ORF">MT2528_0745</name>
    <name evidence="10" type="ORF">NVI5450_4533</name>
</gene>
<evidence type="ECO:0000256" key="7">
    <source>
        <dbReference type="ARBA" id="ARBA00023140"/>
    </source>
</evidence>
<keyword evidence="6" id="KW-0443">Lipid metabolism</keyword>
<dbReference type="OrthoDB" id="4608673at2"/>
<evidence type="ECO:0000256" key="6">
    <source>
        <dbReference type="ARBA" id="ARBA00023098"/>
    </source>
</evidence>
<dbReference type="STRING" id="80854.MVIS_1032"/>
<evidence type="ECO:0000313" key="11">
    <source>
        <dbReference type="Proteomes" id="UP000182660"/>
    </source>
</evidence>
<dbReference type="EMBL" id="FPLD01000131">
    <property type="protein sequence ID" value="SGZ17515.1"/>
    <property type="molecule type" value="Genomic_DNA"/>
</dbReference>
<proteinExistence type="inferred from homology"/>
<keyword evidence="7" id="KW-0576">Peroxisome</keyword>
<keyword evidence="8" id="KW-0413">Isomerase</keyword>
<evidence type="ECO:0000313" key="10">
    <source>
        <dbReference type="EMBL" id="SGZ17515.1"/>
    </source>
</evidence>
<dbReference type="GO" id="GO:0016853">
    <property type="term" value="F:isomerase activity"/>
    <property type="evidence" value="ECO:0007669"/>
    <property type="project" value="UniProtKB-KW"/>
</dbReference>
<dbReference type="GO" id="GO:0005737">
    <property type="term" value="C:cytoplasm"/>
    <property type="evidence" value="ECO:0007669"/>
    <property type="project" value="UniProtKB-ARBA"/>
</dbReference>
<sequence>MEIESSYNTFTLTVESSVAHLQFSRPDKLNSMNLDFWREFPAAIAALSMTDDLRVLVISAQGPHFCAGMDLEVFQSPDNFPMGKEKARVSEAMRRFIMQLQQVFTDIEQLRIPVLTAIQGGCIGGALDLIAASDMRYCTQDAFFTIKEVELGITADLGTLQRLPSILPQGIVRELAYTGRNFSAAEADKFGLVNQVFETQEAMLDGVLQIASQIAAHSPLAVTGSKEMLNYSRDHGVDDSLKYMATWQAGMLCLEETMTILQAKKQRKAPELKPLRKVTGLFDS</sequence>
<dbReference type="AlphaFoldDB" id="A0A090K5K0"/>
<dbReference type="GeneID" id="61298266"/>
<evidence type="ECO:0000313" key="12">
    <source>
        <dbReference type="Proteomes" id="UP000183794"/>
    </source>
</evidence>
<dbReference type="Gene3D" id="3.90.226.10">
    <property type="entry name" value="2-enoyl-CoA Hydratase, Chain A, domain 1"/>
    <property type="match status" value="1"/>
</dbReference>
<keyword evidence="5" id="KW-0007">Acetylation</keyword>
<comment type="pathway">
    <text evidence="2">Lipid metabolism; fatty acid beta-oxidation.</text>
</comment>
<dbReference type="FunFam" id="3.90.226.10:FF:000024">
    <property type="entry name" value="Delta3,5-delta2,4-dienoyl-CoA isomerase"/>
    <property type="match status" value="1"/>
</dbReference>
<dbReference type="Proteomes" id="UP000183794">
    <property type="component" value="Unassembled WGS sequence"/>
</dbReference>
<name>A0A090K5K0_9GAMM</name>
<dbReference type="InterPro" id="IPR029045">
    <property type="entry name" value="ClpP/crotonase-like_dom_sf"/>
</dbReference>
<dbReference type="KEGG" id="mvs:MVIS_1032"/>
<dbReference type="UniPathway" id="UPA00659"/>
<dbReference type="PANTHER" id="PTHR43149:SF3">
    <property type="entry name" value="DELTA(3,5)-DELTA(2,4)-DIENOYL-COA ISOMERASE, PEROXISOMAL-LIKE"/>
    <property type="match status" value="1"/>
</dbReference>
<evidence type="ECO:0000256" key="3">
    <source>
        <dbReference type="ARBA" id="ARBA00005254"/>
    </source>
</evidence>
<dbReference type="Proteomes" id="UP000182660">
    <property type="component" value="Unassembled WGS sequence"/>
</dbReference>
<evidence type="ECO:0000256" key="2">
    <source>
        <dbReference type="ARBA" id="ARBA00005005"/>
    </source>
</evidence>
<dbReference type="InterPro" id="IPR045002">
    <property type="entry name" value="Ech1-like"/>
</dbReference>
<dbReference type="Pfam" id="PF00378">
    <property type="entry name" value="ECH_1"/>
    <property type="match status" value="1"/>
</dbReference>
<organism evidence="10 12">
    <name type="scientific">Moritella viscosa</name>
    <dbReference type="NCBI Taxonomy" id="80854"/>
    <lineage>
        <taxon>Bacteria</taxon>
        <taxon>Pseudomonadati</taxon>
        <taxon>Pseudomonadota</taxon>
        <taxon>Gammaproteobacteria</taxon>
        <taxon>Alteromonadales</taxon>
        <taxon>Moritellaceae</taxon>
        <taxon>Moritella</taxon>
    </lineage>
</organism>
<evidence type="ECO:0000256" key="5">
    <source>
        <dbReference type="ARBA" id="ARBA00022990"/>
    </source>
</evidence>
<dbReference type="FunFam" id="1.10.12.10:FF:000004">
    <property type="entry name" value="Delta3,5-delta2,4-dienoyl-CoA isomerase"/>
    <property type="match status" value="1"/>
</dbReference>
<dbReference type="GO" id="GO:0006635">
    <property type="term" value="P:fatty acid beta-oxidation"/>
    <property type="evidence" value="ECO:0007669"/>
    <property type="project" value="UniProtKB-UniPathway"/>
</dbReference>
<dbReference type="NCBIfam" id="NF004794">
    <property type="entry name" value="PRK06142.1"/>
    <property type="match status" value="1"/>
</dbReference>
<keyword evidence="11" id="KW-1185">Reference proteome</keyword>
<evidence type="ECO:0000256" key="4">
    <source>
        <dbReference type="ARBA" id="ARBA00022832"/>
    </source>
</evidence>
<evidence type="ECO:0000313" key="9">
    <source>
        <dbReference type="EMBL" id="SGY84902.1"/>
    </source>
</evidence>
<dbReference type="Gene3D" id="1.10.12.10">
    <property type="entry name" value="Lyase 2-enoyl-coa Hydratase, Chain A, domain 2"/>
    <property type="match status" value="1"/>
</dbReference>
<evidence type="ECO:0000256" key="8">
    <source>
        <dbReference type="ARBA" id="ARBA00023235"/>
    </source>
</evidence>
<dbReference type="PANTHER" id="PTHR43149">
    <property type="entry name" value="ENOYL-COA HYDRATASE"/>
    <property type="match status" value="1"/>
</dbReference>
<reference evidence="10 12" key="1">
    <citation type="submission" date="2016-11" db="EMBL/GenBank/DDBJ databases">
        <authorList>
            <person name="Jaros S."/>
            <person name="Januszkiewicz K."/>
            <person name="Wedrychowicz H."/>
        </authorList>
    </citation>
    <scope>NUCLEOTIDE SEQUENCE [LARGE SCALE GENOMIC DNA]</scope>
    <source>
        <strain evidence="10">NVI 5450</strain>
    </source>
</reference>
<dbReference type="InterPro" id="IPR014748">
    <property type="entry name" value="Enoyl-CoA_hydra_C"/>
</dbReference>
<protein>
    <submittedName>
        <fullName evidence="10">Enoyl-CoA hydratase</fullName>
    </submittedName>
</protein>
<accession>A0A090K5K0</accession>
<dbReference type="PATRIC" id="fig|80854.5.peg.1092"/>